<dbReference type="GO" id="GO:0001518">
    <property type="term" value="C:voltage-gated sodium channel complex"/>
    <property type="evidence" value="ECO:0007669"/>
    <property type="project" value="TreeGrafter"/>
</dbReference>
<feature type="transmembrane region" description="Helical" evidence="13">
    <location>
        <begin position="591"/>
        <end position="613"/>
    </location>
</feature>
<feature type="transmembrane region" description="Helical" evidence="13">
    <location>
        <begin position="1759"/>
        <end position="1779"/>
    </location>
</feature>
<feature type="transmembrane region" description="Helical" evidence="13">
    <location>
        <begin position="1953"/>
        <end position="1976"/>
    </location>
</feature>
<dbReference type="PANTHER" id="PTHR10037:SF62">
    <property type="entry name" value="SODIUM CHANNEL PROTEIN 60E"/>
    <property type="match status" value="1"/>
</dbReference>
<evidence type="ECO:0000256" key="3">
    <source>
        <dbReference type="ARBA" id="ARBA00022692"/>
    </source>
</evidence>
<keyword evidence="5" id="KW-0851">Voltage-gated channel</keyword>
<name>A0A8J8P6K6_HALGN</name>
<protein>
    <recommendedName>
        <fullName evidence="14">EF-hand domain-containing protein</fullName>
    </recommendedName>
</protein>
<evidence type="ECO:0000313" key="15">
    <source>
        <dbReference type="EMBL" id="TNV87868.1"/>
    </source>
</evidence>
<keyword evidence="16" id="KW-1185">Reference proteome</keyword>
<feature type="transmembrane region" description="Helical" evidence="13">
    <location>
        <begin position="941"/>
        <end position="963"/>
    </location>
</feature>
<evidence type="ECO:0000256" key="13">
    <source>
        <dbReference type="SAM" id="Phobius"/>
    </source>
</evidence>
<gene>
    <name evidence="15" type="ORF">FGO68_gene16525</name>
</gene>
<evidence type="ECO:0000256" key="1">
    <source>
        <dbReference type="ARBA" id="ARBA00004141"/>
    </source>
</evidence>
<dbReference type="Proteomes" id="UP000785679">
    <property type="component" value="Unassembled WGS sequence"/>
</dbReference>
<keyword evidence="8 13" id="KW-0472">Membrane</keyword>
<feature type="transmembrane region" description="Helical" evidence="13">
    <location>
        <begin position="1856"/>
        <end position="1876"/>
    </location>
</feature>
<evidence type="ECO:0000256" key="6">
    <source>
        <dbReference type="ARBA" id="ARBA00022989"/>
    </source>
</evidence>
<feature type="region of interest" description="Disordered" evidence="12">
    <location>
        <begin position="2385"/>
        <end position="2413"/>
    </location>
</feature>
<feature type="transmembrane region" description="Helical" evidence="13">
    <location>
        <begin position="415"/>
        <end position="436"/>
    </location>
</feature>
<keyword evidence="10" id="KW-0407">Ion channel</keyword>
<evidence type="ECO:0000256" key="5">
    <source>
        <dbReference type="ARBA" id="ARBA00022882"/>
    </source>
</evidence>
<feature type="transmembrane region" description="Helical" evidence="13">
    <location>
        <begin position="633"/>
        <end position="656"/>
    </location>
</feature>
<comment type="caution">
    <text evidence="15">The sequence shown here is derived from an EMBL/GenBank/DDBJ whole genome shotgun (WGS) entry which is preliminary data.</text>
</comment>
<dbReference type="Gene3D" id="1.10.238.10">
    <property type="entry name" value="EF-hand"/>
    <property type="match status" value="1"/>
</dbReference>
<dbReference type="GO" id="GO:0005248">
    <property type="term" value="F:voltage-gated sodium channel activity"/>
    <property type="evidence" value="ECO:0007669"/>
    <property type="project" value="TreeGrafter"/>
</dbReference>
<feature type="transmembrane region" description="Helical" evidence="13">
    <location>
        <begin position="377"/>
        <end position="395"/>
    </location>
</feature>
<feature type="compositionally biased region" description="Polar residues" evidence="12">
    <location>
        <begin position="90"/>
        <end position="107"/>
    </location>
</feature>
<feature type="compositionally biased region" description="Polar residues" evidence="12">
    <location>
        <begin position="2390"/>
        <end position="2399"/>
    </location>
</feature>
<dbReference type="EMBL" id="RRYP01000180">
    <property type="protein sequence ID" value="TNV87868.1"/>
    <property type="molecule type" value="Genomic_DNA"/>
</dbReference>
<keyword evidence="9" id="KW-0325">Glycoprotein</keyword>
<feature type="coiled-coil region" evidence="11">
    <location>
        <begin position="200"/>
        <end position="227"/>
    </location>
</feature>
<dbReference type="Gene3D" id="1.10.287.70">
    <property type="match status" value="4"/>
</dbReference>
<dbReference type="PROSITE" id="PS50222">
    <property type="entry name" value="EF_HAND_2"/>
    <property type="match status" value="1"/>
</dbReference>
<feature type="transmembrane region" description="Helical" evidence="13">
    <location>
        <begin position="1473"/>
        <end position="1490"/>
    </location>
</feature>
<proteinExistence type="predicted"/>
<reference evidence="15" key="1">
    <citation type="submission" date="2019-06" db="EMBL/GenBank/DDBJ databases">
        <authorList>
            <person name="Zheng W."/>
        </authorList>
    </citation>
    <scope>NUCLEOTIDE SEQUENCE</scope>
    <source>
        <strain evidence="15">QDHG01</strain>
    </source>
</reference>
<feature type="compositionally biased region" description="Acidic residues" evidence="12">
    <location>
        <begin position="282"/>
        <end position="298"/>
    </location>
</feature>
<feature type="transmembrane region" description="Helical" evidence="13">
    <location>
        <begin position="845"/>
        <end position="865"/>
    </location>
</feature>
<feature type="transmembrane region" description="Helical" evidence="13">
    <location>
        <begin position="1791"/>
        <end position="1810"/>
    </location>
</feature>
<evidence type="ECO:0000256" key="8">
    <source>
        <dbReference type="ARBA" id="ARBA00023136"/>
    </source>
</evidence>
<feature type="region of interest" description="Disordered" evidence="12">
    <location>
        <begin position="86"/>
        <end position="107"/>
    </location>
</feature>
<dbReference type="FunFam" id="1.20.120.350:FF:000095">
    <property type="entry name" value="Voltage-gated Ca2+ channel, alpha subunit"/>
    <property type="match status" value="1"/>
</dbReference>
<evidence type="ECO:0000256" key="11">
    <source>
        <dbReference type="SAM" id="Coils"/>
    </source>
</evidence>
<dbReference type="PANTHER" id="PTHR10037">
    <property type="entry name" value="VOLTAGE-GATED CATION CHANNEL CALCIUM AND SODIUM"/>
    <property type="match status" value="1"/>
</dbReference>
<feature type="transmembrane region" description="Helical" evidence="13">
    <location>
        <begin position="504"/>
        <end position="526"/>
    </location>
</feature>
<dbReference type="OrthoDB" id="193091at2759"/>
<keyword evidence="6 13" id="KW-1133">Transmembrane helix</keyword>
<evidence type="ECO:0000256" key="2">
    <source>
        <dbReference type="ARBA" id="ARBA00022448"/>
    </source>
</evidence>
<sequence length="2413" mass="276035">MEVNNSQQNQPQDTNSQSNGNQSQGIPNASGQNINLQVSYQYIQILQNQVVINKVGNNYPKPDVDQKNHMDEGMVDEEMQKLGIKIPTGLDNSPQNIGPNQMASNSNGVNAQQFRNANNNNSVSFNQQNSQSNSSQRYQNGQNPQIFTQGQPHSVRNSSLIGINNRSQADTSPYGLQQLSGSIGSISGGAVPLPDAPVSHEEEKKLLEEVRMNKAKKKQELMVKEEEALWRAKNLANQKALQNHEQMINIKLDMLEEQLNKVNESEDEDDFEKHEEMHFAEDSDEEDEDVDVAAEVDQDISPKRQKSKDWNSQSIRSKKSIKKDDEDEDGTLEDDDGQDQQQNSDRFVRYDPNSLYIFSINLKLRRATIRFVNWKRYDTFMIFCILGNSASLALMDYTDDDNETDKNQVLVKIDHVFTVIYTAEAILKTIAFGFVIHKRSYLRKQPWNVFDFVIVMIGLIQLLPNVPNLKAIRVLRVLRPLRTINAVPSMKRLVTTLLMSLPSMGYLVSMIMFFIFVFAILGMQFFSKSLYKRCRTTTEPFLNGTEWVWPIDFSQQRLCGGIYDCKNGTYCHALYERDIPLENDRVSEWAFIQYGIFHFDNIGVAILSIFRVITLEGWSNVMYNYLDSVGVTAGIYFPFCVIVGSFFLLKLFLAVIMQTFSEMSMKTIALDISTTMEHYEDRTIKHMINVAKKKMKINHGPRSLNEAALLIYGQAKKELEKRRKIAKQEEQRRLRAMMSLKNEEETPISNKFREIQQVATPPLPNPLPGKRRSDAEIEKTAAQHLMEWKDASVENLHWIQTKCLALCTSSFFLGFINVSIIFNTICLGLDKYPTDANLVSLLENINYMFFGIFFIELSVKIMGFGPKTFVKDGYNNFDAIVVSLSIIDIFMNLQTDEDGNHNRGPVSAFRAFRLLRVFKLSKSWKQLRYLISTIAKTLKDISSFSVLLILLIFIYVLLGMELFAMNATQIAQTNDVFDYPRYNFNDIASGSIVIFTLLTGENWDQTMFQFAHLQGDSRGYIAIIFFISFVIIGVMIFLNLFLAILLENFQDDENYQVKESTESTLGERVNKFIDYVGQGIKEYWEYIKDECTEKKASSQNKVQKQMTRRRHHRRGKHHRRSRNRDTISQQQSSEQQYTNGATGQTRETETGRMLIQEGLTPHGQTEGTDDLYFGTNQIDFISQHNNKQFSVTNQMDNGFNHGLIEIKENQTPYKVSGWRESELAIDAKNDRNNILSELKYENGSLQPKRVTHQPQKSSMKIHPIDVGNQLLGSITESGGLKPSTSPGVREIGSAVEIKHFFPREESKENVKGSGRSARIILPDGANSQEGSIHNSTPTREKNFKHSKSIAVLLHEKQQENLHNQQQASIELEKQEDEGNKALFIFRRKNPLRVIFLKLVSHSLFEQVILFIILIQSILLSFENPLNDPNSALVKYLELSDIVFSGIFAFEALVKIIGNGFIFCGKDSYLRNGWNFIDFIVVVLSIISLALKGKLKIFKIFRLLKVIRPIRVISRNKGLKIGIQALFMAVPNILNVIIVSLLFFIIFGIIGVNYFKGQFFSCQYGLSPPDFFQILLDQRLIVNKYDCLNFGGAWLNADRNFDNILDAVSTLFQMASTEGWIDVMNSGVDSTDIDLQPIKNFNLYWSLFFIMFILFGNFLILNLFVGVVVSTFNKEKELLGKNFLLTDNQKKWLEQKKLVMKIEPKIIAFEHGNFLREICRKIVVHRVFEFFILGCIMLNTIVLSVNWYDMSDQWSTNLDYINYGFAGIFALEAIIKLTALGFKIYFHDNGNTFDFAIVIASIISTLVSIKFDMEFGASATFIRALRLARILKFVQRAKHIRVIFETLMITLPALTNIGGLLLLFLYMFSVLGVFLFADIKLQSSLDIHANFQSFGYAFMTLVRCSTGEAWNSIMIDSKRSRSILFQCDENEFDYDKYVANGYQTYNCGSTASGLVFFLIYYLMVPLVFINLFIAIILQGFEQTSQKVHELISERDLEHFRDCWSEFDPKGSGFMRLAEMPQLMLQLGDPLGWKRDLYENNQPLQDDYLEELNINTYNGFKDVLFWDVIQALTKVYLIRLSMRNKKLMEQKKQNELNPQELEDPDDEDHEASYDSNGDDPFASQKEEKLQLRLELEFEKIDDDRQGVLDVEEIKHRENKLLGQYIQKVDGTLTSAHLKAGRKILQGFKNWKLRKEAREVERLRAIEEAKKAQEAADSKKNRRSKGDQSNSNRKSTKSKGQDQASKFSSNPAQIQPFTLGLTSIRNNQGLLTNGSQYVRQVSQGTAGFGQVSVNPDDIIKEYEQLGGDYLGEMEHSKLEQQINSKPSTIYVTEDGRPSIGWNDVANGIPNNKKSQNPRLVQIKQEEAPARLDTDDLIQDIYKNNDSILEGANGNRSLPNRVQPSEPPAVKGSNAKR</sequence>
<evidence type="ECO:0000256" key="4">
    <source>
        <dbReference type="ARBA" id="ARBA00022737"/>
    </source>
</evidence>
<feature type="region of interest" description="Disordered" evidence="12">
    <location>
        <begin position="1095"/>
        <end position="1147"/>
    </location>
</feature>
<accession>A0A8J8P6K6</accession>
<evidence type="ECO:0000259" key="14">
    <source>
        <dbReference type="PROSITE" id="PS50222"/>
    </source>
</evidence>
<feature type="compositionally biased region" description="Low complexity" evidence="12">
    <location>
        <begin position="119"/>
        <end position="143"/>
    </location>
</feature>
<evidence type="ECO:0000256" key="7">
    <source>
        <dbReference type="ARBA" id="ARBA00023065"/>
    </source>
</evidence>
<dbReference type="InterPro" id="IPR027359">
    <property type="entry name" value="Volt_channel_dom_sf"/>
</dbReference>
<comment type="subcellular location">
    <subcellularLocation>
        <location evidence="1">Membrane</location>
        <topology evidence="1">Multi-pass membrane protein</topology>
    </subcellularLocation>
</comment>
<feature type="compositionally biased region" description="Acidic residues" evidence="12">
    <location>
        <begin position="2098"/>
        <end position="2107"/>
    </location>
</feature>
<evidence type="ECO:0000256" key="10">
    <source>
        <dbReference type="ARBA" id="ARBA00023303"/>
    </source>
</evidence>
<feature type="transmembrane region" description="Helical" evidence="13">
    <location>
        <begin position="1729"/>
        <end position="1747"/>
    </location>
</feature>
<feature type="compositionally biased region" description="Polar residues" evidence="12">
    <location>
        <begin position="2238"/>
        <end position="2249"/>
    </location>
</feature>
<dbReference type="SUPFAM" id="SSF81324">
    <property type="entry name" value="Voltage-gated potassium channels"/>
    <property type="match status" value="4"/>
</dbReference>
<evidence type="ECO:0000256" key="12">
    <source>
        <dbReference type="SAM" id="MobiDB-lite"/>
    </source>
</evidence>
<feature type="transmembrane region" description="Helical" evidence="13">
    <location>
        <begin position="1642"/>
        <end position="1668"/>
    </location>
</feature>
<feature type="compositionally biased region" description="Acidic residues" evidence="12">
    <location>
        <begin position="325"/>
        <end position="338"/>
    </location>
</feature>
<feature type="domain" description="EF-hand" evidence="14">
    <location>
        <begin position="1993"/>
        <end position="2028"/>
    </location>
</feature>
<dbReference type="FunFam" id="1.10.287.70:FF:000117">
    <property type="entry name" value="Voltage-gated Ca2+ channel, alpha subunit"/>
    <property type="match status" value="1"/>
</dbReference>
<feature type="transmembrane region" description="Helical" evidence="13">
    <location>
        <begin position="1441"/>
        <end position="1461"/>
    </location>
</feature>
<feature type="compositionally biased region" description="Polar residues" evidence="12">
    <location>
        <begin position="1126"/>
        <end position="1145"/>
    </location>
</feature>
<feature type="transmembrane region" description="Helical" evidence="13">
    <location>
        <begin position="1020"/>
        <end position="1046"/>
    </location>
</feature>
<feature type="transmembrane region" description="Helical" evidence="13">
    <location>
        <begin position="803"/>
        <end position="825"/>
    </location>
</feature>
<feature type="region of interest" description="Disordered" evidence="12">
    <location>
        <begin position="261"/>
        <end position="345"/>
    </location>
</feature>
<evidence type="ECO:0000313" key="16">
    <source>
        <dbReference type="Proteomes" id="UP000785679"/>
    </source>
</evidence>
<dbReference type="InterPro" id="IPR043203">
    <property type="entry name" value="VGCC_Ca_Na"/>
</dbReference>
<feature type="region of interest" description="Disordered" evidence="12">
    <location>
        <begin position="119"/>
        <end position="158"/>
    </location>
</feature>
<feature type="compositionally biased region" description="Basic and acidic residues" evidence="12">
    <location>
        <begin position="271"/>
        <end position="281"/>
    </location>
</feature>
<feature type="region of interest" description="Disordered" evidence="12">
    <location>
        <begin position="2087"/>
        <end position="2119"/>
    </location>
</feature>
<feature type="region of interest" description="Disordered" evidence="12">
    <location>
        <begin position="2208"/>
        <end position="2249"/>
    </location>
</feature>
<keyword evidence="7" id="KW-0406">Ion transport</keyword>
<feature type="transmembrane region" description="Helical" evidence="13">
    <location>
        <begin position="448"/>
        <end position="466"/>
    </location>
</feature>
<dbReference type="SUPFAM" id="SSF47473">
    <property type="entry name" value="EF-hand"/>
    <property type="match status" value="1"/>
</dbReference>
<keyword evidence="4" id="KW-0677">Repeat</keyword>
<keyword evidence="2" id="KW-0813">Transport</keyword>
<feature type="compositionally biased region" description="Basic residues" evidence="12">
    <location>
        <begin position="1106"/>
        <end position="1122"/>
    </location>
</feature>
<evidence type="ECO:0000256" key="9">
    <source>
        <dbReference type="ARBA" id="ARBA00023180"/>
    </source>
</evidence>
<feature type="region of interest" description="Disordered" evidence="12">
    <location>
        <begin position="1"/>
        <end position="30"/>
    </location>
</feature>
<dbReference type="InterPro" id="IPR005821">
    <property type="entry name" value="Ion_trans_dom"/>
</dbReference>
<feature type="transmembrane region" description="Helical" evidence="13">
    <location>
        <begin position="1525"/>
        <end position="1549"/>
    </location>
</feature>
<dbReference type="GO" id="GO:0005509">
    <property type="term" value="F:calcium ion binding"/>
    <property type="evidence" value="ECO:0007669"/>
    <property type="project" value="InterPro"/>
</dbReference>
<keyword evidence="3 13" id="KW-0812">Transmembrane</keyword>
<dbReference type="Pfam" id="PF00520">
    <property type="entry name" value="Ion_trans"/>
    <property type="match status" value="4"/>
</dbReference>
<keyword evidence="11" id="KW-0175">Coiled coil</keyword>
<feature type="compositionally biased region" description="Polar residues" evidence="12">
    <location>
        <begin position="144"/>
        <end position="158"/>
    </location>
</feature>
<dbReference type="InterPro" id="IPR002048">
    <property type="entry name" value="EF_hand_dom"/>
</dbReference>
<dbReference type="FunFam" id="1.20.120.350:FF:000009">
    <property type="entry name" value="Voltage-dependent T-type calcium channel subunit alpha"/>
    <property type="match status" value="1"/>
</dbReference>
<dbReference type="Gene3D" id="1.20.120.350">
    <property type="entry name" value="Voltage-gated potassium channels. Chain C"/>
    <property type="match status" value="4"/>
</dbReference>
<dbReference type="InterPro" id="IPR011992">
    <property type="entry name" value="EF-hand-dom_pair"/>
</dbReference>
<organism evidence="15 16">
    <name type="scientific">Halteria grandinella</name>
    <dbReference type="NCBI Taxonomy" id="5974"/>
    <lineage>
        <taxon>Eukaryota</taxon>
        <taxon>Sar</taxon>
        <taxon>Alveolata</taxon>
        <taxon>Ciliophora</taxon>
        <taxon>Intramacronucleata</taxon>
        <taxon>Spirotrichea</taxon>
        <taxon>Stichotrichia</taxon>
        <taxon>Sporadotrichida</taxon>
        <taxon>Halteriidae</taxon>
        <taxon>Halteria</taxon>
    </lineage>
</organism>